<dbReference type="STRING" id="314265.R2601_19654"/>
<evidence type="ECO:0000313" key="6">
    <source>
        <dbReference type="EMBL" id="EAU47586.1"/>
    </source>
</evidence>
<dbReference type="eggNOG" id="COG1201">
    <property type="taxonomic scope" value="Bacteria"/>
</dbReference>
<dbReference type="Proteomes" id="UP000006230">
    <property type="component" value="Unassembled WGS sequence"/>
</dbReference>
<name>Q0FU13_SALBH</name>
<dbReference type="eggNOG" id="COG1205">
    <property type="taxonomic scope" value="Bacteria"/>
</dbReference>
<dbReference type="OrthoDB" id="9815222at2"/>
<keyword evidence="2" id="KW-0067">ATP-binding</keyword>
<dbReference type="PROSITE" id="PS51194">
    <property type="entry name" value="HELICASE_CTER"/>
    <property type="match status" value="1"/>
</dbReference>
<feature type="region of interest" description="Disordered" evidence="3">
    <location>
        <begin position="487"/>
        <end position="515"/>
    </location>
</feature>
<dbReference type="PANTHER" id="PTHR47957">
    <property type="entry name" value="ATP-DEPENDENT HELICASE HRQ1"/>
    <property type="match status" value="1"/>
</dbReference>
<dbReference type="GO" id="GO:0005524">
    <property type="term" value="F:ATP binding"/>
    <property type="evidence" value="ECO:0007669"/>
    <property type="project" value="UniProtKB-KW"/>
</dbReference>
<evidence type="ECO:0000313" key="7">
    <source>
        <dbReference type="Proteomes" id="UP000006230"/>
    </source>
</evidence>
<evidence type="ECO:0008006" key="8">
    <source>
        <dbReference type="Google" id="ProtNLM"/>
    </source>
</evidence>
<reference evidence="6 7" key="1">
    <citation type="journal article" date="2010" name="J. Bacteriol.">
        <title>Genome sequences of Pelagibaca bermudensis HTCC2601T and Maritimibacter alkaliphilus HTCC2654T, the type strains of two marine Roseobacter genera.</title>
        <authorList>
            <person name="Thrash J.C."/>
            <person name="Cho J.C."/>
            <person name="Ferriera S."/>
            <person name="Johnson J."/>
            <person name="Vergin K.L."/>
            <person name="Giovannoni S.J."/>
        </authorList>
    </citation>
    <scope>NUCLEOTIDE SEQUENCE [LARGE SCALE GENOMIC DNA]</scope>
    <source>
        <strain evidence="7">DSM 26914 / JCM 13377 / KCTC 12554 / HTCC2601</strain>
    </source>
</reference>
<evidence type="ECO:0000256" key="1">
    <source>
        <dbReference type="ARBA" id="ARBA00022741"/>
    </source>
</evidence>
<keyword evidence="1" id="KW-0547">Nucleotide-binding</keyword>
<dbReference type="SUPFAM" id="SSF52540">
    <property type="entry name" value="P-loop containing nucleoside triphosphate hydrolases"/>
    <property type="match status" value="2"/>
</dbReference>
<feature type="domain" description="Helicase ATP-binding" evidence="4">
    <location>
        <begin position="107"/>
        <end position="309"/>
    </location>
</feature>
<dbReference type="InterPro" id="IPR027417">
    <property type="entry name" value="P-loop_NTPase"/>
</dbReference>
<dbReference type="GO" id="GO:0006289">
    <property type="term" value="P:nucleotide-excision repair"/>
    <property type="evidence" value="ECO:0007669"/>
    <property type="project" value="TreeGrafter"/>
</dbReference>
<sequence>MKTSGYGATLSSIATRAASAIVARGNIRSDSARSMLLRRLSAIPGETDSLIAPPLYEAARIWQAAEPNMAQLAGELLRPDLVEALDAAGAEAIPKDRHPYWHQHEAWKSAAASRSYMVTSGTGSGKTECFMVPMLNDLLNCAETGAKHGVRGLILYPLNALIDSQRERLGSWIAPFDGKISYALYNGDTPETRNPHKRPGAAEIGDRKTLRKTPANLLVTNVTMLEYMLTRAQDRGILEQSQGKLRWIVLDEAHSYVGAQAAEMALLLRRVRQAFGVKPEDVRLVATSATIGEGPETTEALRRFVASLGGVDPSQVDIIMGREEPLILPEPVADGPICVHGETPEALWSGLAPHPRVQQARAMLRDGGARLLDLAKVLVPESANAVEAEHLLDAMAQARETPDRPPLAPWRLNAFERSQAGLWACVDPACGHRSPELCAEDSDWNFGQIHLFQREHCGCGAPVFEIGACSECGTPWLLAHEESGKQRILHQSDSDTEEDDFRLDVEPEDDGDDASVSAARLVGPADDSHPVHQLRHSDAVVRDVLTDEPGHSTIRLCSHDDRGCCAGAHHSRSRVAVQRFGSPFLLGNAIPQLLEAMPRPDGIQGPAPMGGRRLLSFTDSRQGTARFAAKLQQEAERGLTRAAIWHAVQSKAAGDPTKAAELRAQLDALRGNPLMASLLPALEKQLAEAEGGFAPVPWTEMLNTLAQVPDLRSFAGDVWQGRGASHPFGGLTLAREPVELAKLLLLREIFRRPKLQNNVETMGLARVCWPELERQMEESDIPAPLREAGHEAPVWIALGQAAIDMAFRNRLAVHMQQTPVDLAHWISPRQAATQVLEPGVEFDETSASRRTHKWWTAYSSAGLVQLIYRLIDGDDESATDLERCQTVLDALWATLRAKVLTRADPGCWQLDFAKSALIGMESAWQCPVTGKLLPYTLAGITPNDAASPEAMAEVTLPHLPVTSPAGLTGAERARVESWLTTDETIATLRKKGLWTDLQDRAAAFAPFLRAQEHSAQIDRESLKGYEDAFRKGRINILNCSTTMEMGVDIPNVGTVVNTNVPPAPSNYRQRIGRAGRRGEPWAMSFTFCKDKPLDWQVFRTPETLLRAEIPAPTVRLDSPVMIARHVNALLLGMFLRREGGLSIKTAIGSFFGARSFKLEDDLPNTWTEGAMADQFLAELDGGWANEPEVVEAITLLVRGTALEGKTNLPAATATAFADLAKRWRLEYERLVDGWRAAPPREPEKAFFANRARRMRSEFLMTELARRGFTPAYGFPVDVVSFDHIGGDGGKGPSRQLDIAIRDYAPGSEIVIDGLVHRSDGILPAWSNTADADSLDDLRSHWRCQTCAAFGLSREAVHECPRCGDPVLHGELLRPSGFLGRRKPHAGYEQVSFVAPDRPRVSSGDVPWLSLADPSVGRLRTSRQGHVLFTGSGQNGHGYAICLACGQAEPETGSAQDTPLSQRMAAHRPLQPIRNNPRHDGNCPGCDDTSRKIRRNVTLGNEITTDVFEWQLRDLGTTSTDRSRAMAIAAALREALAKSLGIEAEDMGIAAAPSLLEDDNRAMSVFLFDRASGGSGFAPLAQDALPVLVERARGILDCPARCASGCPECILRGDIQYDIALLDRPGALETLTGLRDRLNLPEALKLFGETTRALPQALPDWLAPRLRGGHVTELALFMHGAPSTWDLRDLAARLPRRDEARVARVVLRHKDMVKLEAPEKVDLVRFLAECGARLHGVETLPSQGGKPVLCQFLYEGQAQAVTAQTEDNAVPDGRWGRPEEGPILLGPRKPEDLGASLSAEKLAVFNEGNSIYADAGTRFDRSVGHFGREFWKMVREMRPQLSREVPLASVTYSDRYLRAPLPVRLLYEVLRTMPDRNEATTIMVRTSAQDRESRFPSRDIEDNWTEDRLRLQTMKALLPGVDVRILPRKLCPHPRSFELTWRDGRTARIHLDQGLGSWTVADHLAPRFDVEDDPKRQASALAKMTFSLRNRQTSGIETPIWVSW</sequence>
<dbReference type="Pfam" id="PF00271">
    <property type="entry name" value="Helicase_C"/>
    <property type="match status" value="1"/>
</dbReference>
<dbReference type="HOGENOM" id="CLU_001338_2_0_5"/>
<dbReference type="InterPro" id="IPR001650">
    <property type="entry name" value="Helicase_C-like"/>
</dbReference>
<dbReference type="EMBL" id="AATQ01000005">
    <property type="protein sequence ID" value="EAU47586.1"/>
    <property type="molecule type" value="Genomic_DNA"/>
</dbReference>
<organism evidence="6 7">
    <name type="scientific">Salipiger bermudensis (strain DSM 26914 / JCM 13377 / KCTC 12554 / HTCC2601)</name>
    <name type="common">Pelagibaca bermudensis</name>
    <dbReference type="NCBI Taxonomy" id="314265"/>
    <lineage>
        <taxon>Bacteria</taxon>
        <taxon>Pseudomonadati</taxon>
        <taxon>Pseudomonadota</taxon>
        <taxon>Alphaproteobacteria</taxon>
        <taxon>Rhodobacterales</taxon>
        <taxon>Roseobacteraceae</taxon>
        <taxon>Salipiger</taxon>
    </lineage>
</organism>
<evidence type="ECO:0000256" key="3">
    <source>
        <dbReference type="SAM" id="MobiDB-lite"/>
    </source>
</evidence>
<dbReference type="GO" id="GO:0043138">
    <property type="term" value="F:3'-5' DNA helicase activity"/>
    <property type="evidence" value="ECO:0007669"/>
    <property type="project" value="TreeGrafter"/>
</dbReference>
<dbReference type="RefSeq" id="WP_007798469.1">
    <property type="nucleotide sequence ID" value="NZ_DS022276.1"/>
</dbReference>
<evidence type="ECO:0000259" key="5">
    <source>
        <dbReference type="PROSITE" id="PS51194"/>
    </source>
</evidence>
<dbReference type="GO" id="GO:0003676">
    <property type="term" value="F:nucleic acid binding"/>
    <property type="evidence" value="ECO:0007669"/>
    <property type="project" value="InterPro"/>
</dbReference>
<evidence type="ECO:0000256" key="2">
    <source>
        <dbReference type="ARBA" id="ARBA00022840"/>
    </source>
</evidence>
<dbReference type="Pfam" id="PF00270">
    <property type="entry name" value="DEAD"/>
    <property type="match status" value="1"/>
</dbReference>
<dbReference type="Pfam" id="PF09369">
    <property type="entry name" value="MZB"/>
    <property type="match status" value="1"/>
</dbReference>
<dbReference type="GO" id="GO:0036297">
    <property type="term" value="P:interstrand cross-link repair"/>
    <property type="evidence" value="ECO:0007669"/>
    <property type="project" value="TreeGrafter"/>
</dbReference>
<accession>Q0FU13</accession>
<dbReference type="InterPro" id="IPR014001">
    <property type="entry name" value="Helicase_ATP-bd"/>
</dbReference>
<evidence type="ECO:0000259" key="4">
    <source>
        <dbReference type="PROSITE" id="PS51192"/>
    </source>
</evidence>
<dbReference type="SMART" id="SM00490">
    <property type="entry name" value="HELICc"/>
    <property type="match status" value="1"/>
</dbReference>
<dbReference type="Gene3D" id="3.40.50.300">
    <property type="entry name" value="P-loop containing nucleotide triphosphate hydrolases"/>
    <property type="match status" value="2"/>
</dbReference>
<dbReference type="InterPro" id="IPR018973">
    <property type="entry name" value="MZB"/>
</dbReference>
<dbReference type="InterPro" id="IPR011545">
    <property type="entry name" value="DEAD/DEAH_box_helicase_dom"/>
</dbReference>
<gene>
    <name evidence="6" type="ORF">R2601_19654</name>
</gene>
<feature type="domain" description="Helicase C-terminal" evidence="5">
    <location>
        <begin position="980"/>
        <end position="1117"/>
    </location>
</feature>
<dbReference type="PANTHER" id="PTHR47957:SF3">
    <property type="entry name" value="ATP-DEPENDENT HELICASE HRQ1"/>
    <property type="match status" value="1"/>
</dbReference>
<dbReference type="PROSITE" id="PS51192">
    <property type="entry name" value="HELICASE_ATP_BIND_1"/>
    <property type="match status" value="1"/>
</dbReference>
<comment type="caution">
    <text evidence="6">The sequence shown here is derived from an EMBL/GenBank/DDBJ whole genome shotgun (WGS) entry which is preliminary data.</text>
</comment>
<dbReference type="SMART" id="SM00487">
    <property type="entry name" value="DEXDc"/>
    <property type="match status" value="1"/>
</dbReference>
<proteinExistence type="predicted"/>
<feature type="compositionally biased region" description="Acidic residues" evidence="3">
    <location>
        <begin position="494"/>
        <end position="513"/>
    </location>
</feature>
<keyword evidence="7" id="KW-1185">Reference proteome</keyword>
<protein>
    <recommendedName>
        <fullName evidence="8">DEAD/DEAH box helicase</fullName>
    </recommendedName>
</protein>